<dbReference type="OrthoDB" id="270754at2157"/>
<proteinExistence type="predicted"/>
<dbReference type="Proteomes" id="UP000000663">
    <property type="component" value="Chromosome"/>
</dbReference>
<name>Q0W2T5_METAR</name>
<dbReference type="AlphaFoldDB" id="Q0W2T5"/>
<reference evidence="1 2" key="1">
    <citation type="journal article" date="2006" name="Science">
        <title>Genome of rice cluster I archaea -- the key methane producers in the rice rhizosphere.</title>
        <authorList>
            <person name="Erkel C."/>
            <person name="Kube M."/>
            <person name="Reinhardt R."/>
            <person name="Liesack W."/>
        </authorList>
    </citation>
    <scope>NUCLEOTIDE SEQUENCE [LARGE SCALE GENOMIC DNA]</scope>
    <source>
        <strain evidence="2">DSM 22066 / NBRC 105507 / MRE50</strain>
    </source>
</reference>
<evidence type="ECO:0000313" key="2">
    <source>
        <dbReference type="Proteomes" id="UP000000663"/>
    </source>
</evidence>
<dbReference type="eggNOG" id="arCOG07807">
    <property type="taxonomic scope" value="Archaea"/>
</dbReference>
<evidence type="ECO:0008006" key="3">
    <source>
        <dbReference type="Google" id="ProtNLM"/>
    </source>
</evidence>
<dbReference type="KEGG" id="rci:RCIA162"/>
<sequence>MIAPTDDKKLKQRREKLALKGFNDESIVNCWHMNDSESPTMWNYYSENAQGIAIESNFSRLCDSFVNCPFEVRIGIITYMDYSRESIPVPPNAFDQLLIKRKEFRDERELRAVASYYPQESNGIRKKKLKGKYLPVDLDILINVIHVSPDSQRWFKDLVGSVSVKYGIEKTIKQSKLYGRV</sequence>
<dbReference type="EMBL" id="AM114193">
    <property type="protein sequence ID" value="CAJ37308.1"/>
    <property type="molecule type" value="Genomic_DNA"/>
</dbReference>
<evidence type="ECO:0000313" key="1">
    <source>
        <dbReference type="EMBL" id="CAJ37308.1"/>
    </source>
</evidence>
<gene>
    <name evidence="1" type="ORF">RCIA162</name>
</gene>
<dbReference type="RefSeq" id="WP_012035273.1">
    <property type="nucleotide sequence ID" value="NC_009464.1"/>
</dbReference>
<accession>Q0W2T5</accession>
<keyword evidence="2" id="KW-1185">Reference proteome</keyword>
<organism evidence="1 2">
    <name type="scientific">Methanocella arvoryzae (strain DSM 22066 / NBRC 105507 / MRE50)</name>
    <dbReference type="NCBI Taxonomy" id="351160"/>
    <lineage>
        <taxon>Archaea</taxon>
        <taxon>Methanobacteriati</taxon>
        <taxon>Methanobacteriota</taxon>
        <taxon>Stenosarchaea group</taxon>
        <taxon>Methanomicrobia</taxon>
        <taxon>Methanocellales</taxon>
        <taxon>Methanocellaceae</taxon>
        <taxon>Methanocella</taxon>
    </lineage>
</organism>
<protein>
    <recommendedName>
        <fullName evidence="3">DUF2971 domain-containing protein</fullName>
    </recommendedName>
</protein>
<dbReference type="GeneID" id="41395411"/>